<evidence type="ECO:0000259" key="3">
    <source>
        <dbReference type="PROSITE" id="PS50190"/>
    </source>
</evidence>
<feature type="compositionally biased region" description="Polar residues" evidence="1">
    <location>
        <begin position="906"/>
        <end position="925"/>
    </location>
</feature>
<feature type="compositionally biased region" description="Low complexity" evidence="1">
    <location>
        <begin position="1224"/>
        <end position="1239"/>
    </location>
</feature>
<accession>A0A1D3SQH1</accession>
<keyword evidence="2" id="KW-0812">Transmembrane</keyword>
<dbReference type="OrthoDB" id="18431at2759"/>
<feature type="compositionally biased region" description="Basic and acidic residues" evidence="1">
    <location>
        <begin position="1645"/>
        <end position="1666"/>
    </location>
</feature>
<feature type="compositionally biased region" description="Acidic residues" evidence="1">
    <location>
        <begin position="2002"/>
        <end position="2035"/>
    </location>
</feature>
<feature type="compositionally biased region" description="Polar residues" evidence="1">
    <location>
        <begin position="996"/>
        <end position="1009"/>
    </location>
</feature>
<dbReference type="PROSITE" id="PS50190">
    <property type="entry name" value="SEC7"/>
    <property type="match status" value="1"/>
</dbReference>
<protein>
    <submittedName>
        <fullName evidence="4">Protein transport protein SEC7, putative</fullName>
    </submittedName>
</protein>
<dbReference type="SUPFAM" id="SSF48425">
    <property type="entry name" value="Sec7 domain"/>
    <property type="match status" value="1"/>
</dbReference>
<keyword evidence="2" id="KW-0472">Membrane</keyword>
<dbReference type="InterPro" id="IPR035999">
    <property type="entry name" value="Sec7_dom_sf"/>
</dbReference>
<dbReference type="SMART" id="SM00222">
    <property type="entry name" value="Sec7"/>
    <property type="match status" value="2"/>
</dbReference>
<dbReference type="Gene3D" id="1.10.1000.11">
    <property type="entry name" value="Arf Nucleotide-binding Site Opener,domain 2"/>
    <property type="match status" value="1"/>
</dbReference>
<feature type="region of interest" description="Disordered" evidence="1">
    <location>
        <begin position="2967"/>
        <end position="3161"/>
    </location>
</feature>
<feature type="transmembrane region" description="Helical" evidence="2">
    <location>
        <begin position="2548"/>
        <end position="2566"/>
    </location>
</feature>
<feature type="compositionally biased region" description="Acidic residues" evidence="1">
    <location>
        <begin position="3109"/>
        <end position="3121"/>
    </location>
</feature>
<keyword evidence="2" id="KW-1133">Transmembrane helix</keyword>
<feature type="transmembrane region" description="Helical" evidence="2">
    <location>
        <begin position="2476"/>
        <end position="2494"/>
    </location>
</feature>
<feature type="compositionally biased region" description="Basic and acidic residues" evidence="1">
    <location>
        <begin position="960"/>
        <end position="969"/>
    </location>
</feature>
<evidence type="ECO:0000313" key="4">
    <source>
        <dbReference type="EMBL" id="SCO94143.1"/>
    </source>
</evidence>
<dbReference type="PANTHER" id="PTHR10663:SF388">
    <property type="entry name" value="GOLGI-SPECIFIC BREFELDIN A-RESISTANCE GUANINE NUCLEOTIDE EXCHANGE FACTOR 1"/>
    <property type="match status" value="1"/>
</dbReference>
<feature type="compositionally biased region" description="Basic and acidic residues" evidence="1">
    <location>
        <begin position="3023"/>
        <end position="3067"/>
    </location>
</feature>
<dbReference type="GO" id="GO:0005737">
    <property type="term" value="C:cytoplasm"/>
    <property type="evidence" value="ECO:0007669"/>
    <property type="project" value="UniProtKB-ARBA"/>
</dbReference>
<reference evidence="4 5" key="1">
    <citation type="submission" date="2016-06" db="EMBL/GenBank/DDBJ databases">
        <authorList>
            <consortium name="Pathogen Informatics"/>
        </authorList>
    </citation>
    <scope>NUCLEOTIDE SEQUENCE [LARGE SCALE GENOMIC DNA]</scope>
</reference>
<dbReference type="PANTHER" id="PTHR10663">
    <property type="entry name" value="GUANYL-NUCLEOTIDE EXCHANGE FACTOR"/>
    <property type="match status" value="1"/>
</dbReference>
<feature type="compositionally biased region" description="Basic and acidic residues" evidence="1">
    <location>
        <begin position="1971"/>
        <end position="1997"/>
    </location>
</feature>
<keyword evidence="5" id="KW-1185">Reference proteome</keyword>
<sequence length="3161" mass="371995">MEKSICFKNAYKWNGDNKKNLVPNFLSNEFSNDEYTKLNIFTIIKNEIINVLSVIKKQEYNKNLDSSIVDALFILYNSINNLNYNIKEGIEVPEFNNKLDIYHIAPFLNIIRNNNIFYKIKLNALHSLDHILKYNSIYLNEKTYDKTVSSKKLSYISSDNNEYEIKNDENYYKRKKYLTNTNENSVTKVSGDKHVENDTQLLSKTNEKIPKRKKYNFFSKNYKLTKKFSLKKEENPDFILNKGNNIINISIETLLSAPMTYSNINHEEIILYDTIILFNNILCNSMKVVDRKNIIKIICYIFKIYKNNKYSLLFKGNCESVLKNIFYVVMSSVMSNGANNGSNDNVKKYVNNNAVNGRTVHSGTMNNNTVNSNAVNNSTVNNAVNKHFNSTTNSADDDFIQDILSIVLILINSNKSKFIVDLLKTKECINLNNDLFENEISNDNLECINMLSFRLLNILLETCGYSLINKNFDALCNIIRCLFLHMTSSSYILMCRSMRTYINMFILYKKHFFIYNEIFINILLNILKKSSAKNVIETALLTLSYFCIENVLFEIYYNHDVNLYAFDVLENFVQSILSLCVNFIQNTTIMNEIIFKMIKNILYILIPYITSNTTTGSNNNNNNNNRNSINSVNESTSRMYEIGYTNQIITEFRNDLYSNTFGYVINSRKKRKVRNTIEKKNGKEQEEETQQNKKKEIMENKNVAKLDNVNELECKSIKGHIDEITENVNKKNACKSGEGVTEEVSDNKGKSKKSNMNELYTLNFLTSSKDKSYIVFCSMLLFEHLKGYHKVYYIKNKQHLMRKKKNRKEILKKSATIFNTLKNKSIDELIKMNIIQTKDSLNQIDKNNYILDSVMAHENENLIVHSNSSVDEKCCIAKEVDTEKANNHSGSMTYINSVKNNEDSTKISNNNSRSITYNGSITNNPKDGEQEKSADTSSVNHTSAVGAYNDERVEEENDKDESRNDHIDNNCENETCENNYTKETKDTKDAKDAKSEFSTNVQSSGSTNINYNYNGTIEYDHNKDDEVKVEEENNKNTELSKEENDIEIGKEKKNNKQNQINQSGTANEECKITKTNSKGSCTNNVQKNLMEDEHFLKSIAKFLRYNPFLDKEFVGEYISHRKNINILKSYVKLFDFCNLSLLSSLRLFLHCFKLPGEAQLIERILEHFSLCFFYSNPICGNVDLVYKMENDKVVCLSKEEELANTKRYILIDFLNDNMYEGSSSSSGNGYGNNNDANDSTTALHNNSNKDNSSNGINNVDIVYSQKNKFDGKSNIEYDSVQEKINLKKDVDINDYIHKNVYSISKKVQLMKEEEVQKKYVIVENSDVIFILTYSIIMLNTDLHNNQVKNKMKLEEFIKNNRGINNGKNIDRIYLENLYNCILHEEIKLFSNTQNSYTNDNQYWKLLEKRKEQYKKYHCFKMKEVYFYKFDINKLLIKNNFIPIFFEIFKRTSDYSLIENCLCIFKVVINTLAYYHDLENINKLCYIFKYINFYLTQKSQSLLYLLFHFVKKCHNLFRDGWIIYINIIFKLITIDLIPIFFYPHMYINNTQFINEKEFLNKKYKKGNCVETYNINKSITEIYQHPHLVFKKNVKKLNKSKWIDEFSSMFFSRHSNNENSNLSIIFKENYPEKPEENKKKKKKKKKIQENLNKEKLSTQQTRELKQTEEENEEEYDDNYEEHDDDDDNNNNSDVDNLNHIYVNIKADPKNPDNSTIIDNVNIYKRLKLDIYNFFTINDFYNNIITNLNISSFMYLIKILMVKCSVNKEKNELNNVNVGNKADLHNISAKVQIPNQGYLTNDKFCSNNNTQDIINDSNPVLVNSDNSFDLFCLNKEKLLTSQMFFHIMYFKINYTYVLYNMICKQNKKQLRKKKKTSYEKLYEEEVNDLTSNLVNLPNTQYNYQIQSEGKENKKNIMKKEEEKKRNKYDLTLNNIYDTDNSTNISTSDSEYSDMSTDSFFIKKNEIFGGEDKFYLNSNDENHQKDQEKREKLKDPDEFDKIYVYADEEQGEELSSEEGEDEKDDEEDEEDEDGEDDEYNSCSEKEKASKKMDYGKKDKGSNIMKNYNKGKKTNSKEIISKDAYLNNNMKRSNNKDKVKEFLMDKIKMNLYMKTYIMHLKITVITFEHFFNLLNRYLLINYDSTIFVNIYNSIFKNFQMENLKFLTEEEISNDDSYHIYDSDFENIAKKLNYKEEKIDVNDVEKNMFLIKITETDLEEDWLFIEQLIMSVVNFSYICFNIYKDDKNKISGQRQMDMNCLFAKNYIQIKKKNNKFFFLCGIYLMYILQFLKKNILYRFIDKIIYVLEKISKNVYVNSCIINIYLHMLQLITPNNILYKNTNNTNISLNDKDIYIYIEKATIYTESINNIINNNSVLLKLNNFNIENIILSLLPYLLYFNNKKEEINAHIASINSECLHIISNIYYKSIYMYMNNSKKKKKKKMSKLMDTYIVNRDDNYNDTLYKKYKDNIAFEKIIELKKMYIFLLTCFVLSLACSFSSKRTRSEAYIKLQQFLFNENYIFKRVQKKEESTMTNNKNEKNSKHDKYVYRDEKLIDLISNFIILPLITYNYYFPFICKNISTDKLNCENEQYKNNSENDIDPNGNNYANSLNAKKNYCMEALLNFNLYNKKSNDISDKMLEKNEYENCGCIINYKNIEAIDQDINVLNNLFNYANDYYIHTMLHKQYNYYFSYLYAKKMLTYDNVCYRKSMSISFVSHIILSFLYSLLNCSGDSCDIKRISKNDTNMDSENDKNEENRKRYEQGRDSFTQNDEINNKYLNDLEEECDINLYELLCLNNERICNKILTKTKCENNCIFYFLKHFYCALLTIQEEAKKILNIYKETFVENIKNIIYVSSSYAYSLKDHRINCFSHIKNGYSFLNEEEKKHLKPYNAENVEDKNNLPNDDNEIFKSISKLQVNVRISIVIVYYILYSDNSQNDQFKNIFEELLNVLLTKYDDGARTQADCTVISTTEKKTEDEKEQAHPGNIPNESADNQGDKVMGTDEGHKKGADSKTNEENEEKKEEDDNNKKENENRKAEELNEQKDTDDIKMDVDKTGEEHNENKNGDDNKTVSDGNTNEEFVRKDYNEKDPLSKVDKEHNHHKKGDSNKTYEENGEEKEGEDDNSYEEHNDHRKGDDNKTYEENDQQKEGDNNKASEDSRDSDYN</sequence>
<name>A0A1D3SQH1_PLAMA</name>
<feature type="region of interest" description="Disordered" evidence="1">
    <location>
        <begin position="1631"/>
        <end position="1693"/>
    </location>
</feature>
<dbReference type="GO" id="GO:0016192">
    <property type="term" value="P:vesicle-mediated transport"/>
    <property type="evidence" value="ECO:0007669"/>
    <property type="project" value="UniProtKB-ARBA"/>
</dbReference>
<feature type="compositionally biased region" description="Basic and acidic residues" evidence="1">
    <location>
        <begin position="980"/>
        <end position="995"/>
    </location>
</feature>
<dbReference type="GeneID" id="39870729"/>
<evidence type="ECO:0000256" key="2">
    <source>
        <dbReference type="SAM" id="Phobius"/>
    </source>
</evidence>
<feature type="region of interest" description="Disordered" evidence="1">
    <location>
        <begin position="675"/>
        <end position="695"/>
    </location>
</feature>
<feature type="compositionally biased region" description="Polar residues" evidence="1">
    <location>
        <begin position="1240"/>
        <end position="1256"/>
    </location>
</feature>
<dbReference type="InterPro" id="IPR000904">
    <property type="entry name" value="Sec7_dom"/>
</dbReference>
<dbReference type="InterPro" id="IPR023394">
    <property type="entry name" value="Sec7_C_sf"/>
</dbReference>
<dbReference type="RefSeq" id="XP_028863419.1">
    <property type="nucleotide sequence ID" value="XM_029006984.1"/>
</dbReference>
<evidence type="ECO:0000313" key="5">
    <source>
        <dbReference type="Proteomes" id="UP000219813"/>
    </source>
</evidence>
<organism evidence="4 5">
    <name type="scientific">Plasmodium malariae</name>
    <dbReference type="NCBI Taxonomy" id="5858"/>
    <lineage>
        <taxon>Eukaryota</taxon>
        <taxon>Sar</taxon>
        <taxon>Alveolata</taxon>
        <taxon>Apicomplexa</taxon>
        <taxon>Aconoidasida</taxon>
        <taxon>Haemosporida</taxon>
        <taxon>Plasmodiidae</taxon>
        <taxon>Plasmodium</taxon>
        <taxon>Plasmodium (Plasmodium)</taxon>
    </lineage>
</organism>
<feature type="domain" description="SEC7" evidence="3">
    <location>
        <begin position="1050"/>
        <end position="1384"/>
    </location>
</feature>
<feature type="region of interest" description="Disordered" evidence="1">
    <location>
        <begin position="2740"/>
        <end position="2760"/>
    </location>
</feature>
<dbReference type="VEuPathDB" id="PlasmoDB:PmUG01_12074100"/>
<feature type="compositionally biased region" description="Basic and acidic residues" evidence="1">
    <location>
        <begin position="2039"/>
        <end position="2056"/>
    </location>
</feature>
<gene>
    <name evidence="4" type="primary">SEC7</name>
    <name evidence="4" type="ORF">PMUG01_12074100</name>
</gene>
<feature type="region of interest" description="Disordered" evidence="1">
    <location>
        <begin position="1031"/>
        <end position="1067"/>
    </location>
</feature>
<feature type="compositionally biased region" description="Acidic residues" evidence="1">
    <location>
        <begin position="1667"/>
        <end position="1686"/>
    </location>
</feature>
<dbReference type="OMA" id="GEYISHR"/>
<dbReference type="GO" id="GO:0012505">
    <property type="term" value="C:endomembrane system"/>
    <property type="evidence" value="ECO:0007669"/>
    <property type="project" value="UniProtKB-ARBA"/>
</dbReference>
<dbReference type="Proteomes" id="UP000219813">
    <property type="component" value="Chromosome 12"/>
</dbReference>
<dbReference type="GO" id="GO:0005085">
    <property type="term" value="F:guanyl-nucleotide exchange factor activity"/>
    <property type="evidence" value="ECO:0007669"/>
    <property type="project" value="InterPro"/>
</dbReference>
<feature type="region of interest" description="Disordered" evidence="1">
    <location>
        <begin position="1224"/>
        <end position="1256"/>
    </location>
</feature>
<feature type="compositionally biased region" description="Basic and acidic residues" evidence="1">
    <location>
        <begin position="2967"/>
        <end position="2978"/>
    </location>
</feature>
<feature type="region of interest" description="Disordered" evidence="1">
    <location>
        <begin position="1971"/>
        <end position="2063"/>
    </location>
</feature>
<dbReference type="EMBL" id="LT594633">
    <property type="protein sequence ID" value="SCO94143.1"/>
    <property type="molecule type" value="Genomic_DNA"/>
</dbReference>
<evidence type="ECO:0000256" key="1">
    <source>
        <dbReference type="SAM" id="MobiDB-lite"/>
    </source>
</evidence>
<feature type="compositionally biased region" description="Basic and acidic residues" evidence="1">
    <location>
        <begin position="2744"/>
        <end position="2759"/>
    </location>
</feature>
<proteinExistence type="predicted"/>
<feature type="compositionally biased region" description="Low complexity" evidence="1">
    <location>
        <begin position="970"/>
        <end position="979"/>
    </location>
</feature>
<feature type="compositionally biased region" description="Basic and acidic residues" evidence="1">
    <location>
        <begin position="1031"/>
        <end position="1054"/>
    </location>
</feature>
<dbReference type="GO" id="GO:0032012">
    <property type="term" value="P:regulation of ARF protein signal transduction"/>
    <property type="evidence" value="ECO:0007669"/>
    <property type="project" value="InterPro"/>
</dbReference>
<feature type="compositionally biased region" description="Basic and acidic residues" evidence="1">
    <location>
        <begin position="2996"/>
        <end position="3017"/>
    </location>
</feature>
<feature type="compositionally biased region" description="Basic and acidic residues" evidence="1">
    <location>
        <begin position="3122"/>
        <end position="3161"/>
    </location>
</feature>
<dbReference type="Pfam" id="PF01369">
    <property type="entry name" value="Sec7"/>
    <property type="match status" value="1"/>
</dbReference>
<dbReference type="KEGG" id="pmal:PMUG01_12074100"/>
<dbReference type="Gene3D" id="1.10.220.20">
    <property type="match status" value="1"/>
</dbReference>
<feature type="compositionally biased region" description="Basic and acidic residues" evidence="1">
    <location>
        <begin position="3076"/>
        <end position="3108"/>
    </location>
</feature>
<feature type="region of interest" description="Disordered" evidence="1">
    <location>
        <begin position="902"/>
        <end position="1009"/>
    </location>
</feature>